<dbReference type="Proteomes" id="UP001066276">
    <property type="component" value="Chromosome 12"/>
</dbReference>
<keyword evidence="2" id="KW-1185">Reference proteome</keyword>
<evidence type="ECO:0000313" key="2">
    <source>
        <dbReference type="Proteomes" id="UP001066276"/>
    </source>
</evidence>
<comment type="caution">
    <text evidence="1">The sequence shown here is derived from an EMBL/GenBank/DDBJ whole genome shotgun (WGS) entry which is preliminary data.</text>
</comment>
<reference evidence="1" key="1">
    <citation type="journal article" date="2022" name="bioRxiv">
        <title>Sequencing and chromosome-scale assembly of the giantPleurodeles waltlgenome.</title>
        <authorList>
            <person name="Brown T."/>
            <person name="Elewa A."/>
            <person name="Iarovenko S."/>
            <person name="Subramanian E."/>
            <person name="Araus A.J."/>
            <person name="Petzold A."/>
            <person name="Susuki M."/>
            <person name="Suzuki K.-i.T."/>
            <person name="Hayashi T."/>
            <person name="Toyoda A."/>
            <person name="Oliveira C."/>
            <person name="Osipova E."/>
            <person name="Leigh N.D."/>
            <person name="Simon A."/>
            <person name="Yun M.H."/>
        </authorList>
    </citation>
    <scope>NUCLEOTIDE SEQUENCE</scope>
    <source>
        <strain evidence="1">20211129_DDA</strain>
        <tissue evidence="1">Liver</tissue>
    </source>
</reference>
<accession>A0AAV7L6S7</accession>
<protein>
    <submittedName>
        <fullName evidence="1">Uncharacterized protein</fullName>
    </submittedName>
</protein>
<gene>
    <name evidence="1" type="ORF">NDU88_005186</name>
</gene>
<dbReference type="EMBL" id="JANPWB010000016">
    <property type="protein sequence ID" value="KAJ1085053.1"/>
    <property type="molecule type" value="Genomic_DNA"/>
</dbReference>
<evidence type="ECO:0000313" key="1">
    <source>
        <dbReference type="EMBL" id="KAJ1085053.1"/>
    </source>
</evidence>
<dbReference type="AlphaFoldDB" id="A0AAV7L6S7"/>
<name>A0AAV7L6S7_PLEWA</name>
<feature type="non-terminal residue" evidence="1">
    <location>
        <position position="1"/>
    </location>
</feature>
<proteinExistence type="predicted"/>
<feature type="non-terminal residue" evidence="1">
    <location>
        <position position="78"/>
    </location>
</feature>
<organism evidence="1 2">
    <name type="scientific">Pleurodeles waltl</name>
    <name type="common">Iberian ribbed newt</name>
    <dbReference type="NCBI Taxonomy" id="8319"/>
    <lineage>
        <taxon>Eukaryota</taxon>
        <taxon>Metazoa</taxon>
        <taxon>Chordata</taxon>
        <taxon>Craniata</taxon>
        <taxon>Vertebrata</taxon>
        <taxon>Euteleostomi</taxon>
        <taxon>Amphibia</taxon>
        <taxon>Batrachia</taxon>
        <taxon>Caudata</taxon>
        <taxon>Salamandroidea</taxon>
        <taxon>Salamandridae</taxon>
        <taxon>Pleurodelinae</taxon>
        <taxon>Pleurodeles</taxon>
    </lineage>
</organism>
<sequence>TMAPSLTISKKSSFFSLGRYSANCSTESQRARPYLPNRAVALAAFIVMAEVEQTLRPAASIFLLSLSGGEEEDGDVEC</sequence>